<dbReference type="Proteomes" id="UP000184233">
    <property type="component" value="Unassembled WGS sequence"/>
</dbReference>
<evidence type="ECO:0000313" key="2">
    <source>
        <dbReference type="Proteomes" id="UP000184233"/>
    </source>
</evidence>
<protein>
    <submittedName>
        <fullName evidence="1">Uncharacterized protein</fullName>
    </submittedName>
</protein>
<organism evidence="1 2">
    <name type="scientific">Candidatus Kapaibacterium thiocyanatum</name>
    <dbReference type="NCBI Taxonomy" id="1895771"/>
    <lineage>
        <taxon>Bacteria</taxon>
        <taxon>Pseudomonadati</taxon>
        <taxon>Candidatus Kapaibacteriota</taxon>
        <taxon>Candidatus Kapaibacteriia</taxon>
        <taxon>Candidatus Kapaibacteriales</taxon>
        <taxon>Candidatus Kapaibacteriaceae</taxon>
        <taxon>Candidatus Kapaibacterium</taxon>
    </lineage>
</organism>
<dbReference type="AlphaFoldDB" id="A0A1M3KVQ4"/>
<dbReference type="STRING" id="1895771.BGO89_13540"/>
<gene>
    <name evidence="1" type="ORF">BGO89_13540</name>
</gene>
<comment type="caution">
    <text evidence="1">The sequence shown here is derived from an EMBL/GenBank/DDBJ whole genome shotgun (WGS) entry which is preliminary data.</text>
</comment>
<accession>A0A1M3KVQ4</accession>
<sequence>MFIVAMEPSILTSLLSTPERRKIFDELVGGFRMGELTSLLLEVFRRKTESLTPQDILDAYTSNRFVAPAESDAVAMQAFGLSLMKEAAAHGFTTIGLSPAAPLGASSVVAPCDQNKILSALRGTEAVSDPTNVLALEASVRRRDARRNAGTRMDTIRLSALQRVIRTPPPGDPRFRPHFDLFGMTSAGHDRGTTWIEEEIVHHVSTLVALSHDGIAGAAAHRDIRIAFRIHDRRPAIDRLSTNVMGRIAATLPDIVIEREYIPQHDQPYYKGLRFKLSLRHEGTWYETGDGGIVDWTARYLSDRNERCVISGIGTEFTHRLLMLKKR</sequence>
<name>A0A1M3KVQ4_9BACT</name>
<dbReference type="EMBL" id="MKVH01000025">
    <property type="protein sequence ID" value="OJX56351.1"/>
    <property type="molecule type" value="Genomic_DNA"/>
</dbReference>
<evidence type="ECO:0000313" key="1">
    <source>
        <dbReference type="EMBL" id="OJX56351.1"/>
    </source>
</evidence>
<proteinExistence type="predicted"/>
<reference evidence="1 2" key="1">
    <citation type="submission" date="2016-09" db="EMBL/GenBank/DDBJ databases">
        <title>Genome-resolved meta-omics ties microbial dynamics to process performance in biotechnology for thiocyanate degradation.</title>
        <authorList>
            <person name="Kantor R.S."/>
            <person name="Huddy R.J."/>
            <person name="Iyer R."/>
            <person name="Thomas B.C."/>
            <person name="Brown C.T."/>
            <person name="Anantharaman K."/>
            <person name="Tringe S."/>
            <person name="Hettich R.L."/>
            <person name="Harrison S.T."/>
            <person name="Banfield J.F."/>
        </authorList>
    </citation>
    <scope>NUCLEOTIDE SEQUENCE [LARGE SCALE GENOMIC DNA]</scope>
    <source>
        <strain evidence="1">59-99</strain>
    </source>
</reference>